<evidence type="ECO:0000313" key="1">
    <source>
        <dbReference type="EMBL" id="CAB4648890.1"/>
    </source>
</evidence>
<protein>
    <submittedName>
        <fullName evidence="1">Unannotated protein</fullName>
    </submittedName>
</protein>
<name>A0A6J6KGI5_9ZZZZ</name>
<reference evidence="1" key="1">
    <citation type="submission" date="2020-05" db="EMBL/GenBank/DDBJ databases">
        <authorList>
            <person name="Chiriac C."/>
            <person name="Salcher M."/>
            <person name="Ghai R."/>
            <person name="Kavagutti S V."/>
        </authorList>
    </citation>
    <scope>NUCLEOTIDE SEQUENCE</scope>
</reference>
<gene>
    <name evidence="1" type="ORF">UFOPK2162_00910</name>
</gene>
<accession>A0A6J6KGI5</accession>
<dbReference type="AlphaFoldDB" id="A0A6J6KGI5"/>
<organism evidence="1">
    <name type="scientific">freshwater metagenome</name>
    <dbReference type="NCBI Taxonomy" id="449393"/>
    <lineage>
        <taxon>unclassified sequences</taxon>
        <taxon>metagenomes</taxon>
        <taxon>ecological metagenomes</taxon>
    </lineage>
</organism>
<proteinExistence type="predicted"/>
<sequence>MLRNFKQPEELNAIYYNHVDKDWAKKFFQDRDGSPWLPRTIDYSCPNVNECEVAGGGVLVNWQGFVQTAVPNNPWWTDRTQYVGQDIHEFIHVVQAYQQKPMRGDWLSKIPVWLSEGQATLFQVAGSNRRLEFYKSNQANQIKRFTPDATLKDFSTASILRFYDQLTPGRIPDLPYSNPSYYRYVFSLGYATVEALAAIGGIDSTMNLVVQSVTGTPFNQAFKNIYGIEWSAAAPILAEIVSKQATG</sequence>
<dbReference type="EMBL" id="CAEZVZ010000140">
    <property type="protein sequence ID" value="CAB4648890.1"/>
    <property type="molecule type" value="Genomic_DNA"/>
</dbReference>